<evidence type="ECO:0000313" key="9">
    <source>
        <dbReference type="EMBL" id="QJD85548.1"/>
    </source>
</evidence>
<organism evidence="9 10">
    <name type="scientific">Cohnella herbarum</name>
    <dbReference type="NCBI Taxonomy" id="2728023"/>
    <lineage>
        <taxon>Bacteria</taxon>
        <taxon>Bacillati</taxon>
        <taxon>Bacillota</taxon>
        <taxon>Bacilli</taxon>
        <taxon>Bacillales</taxon>
        <taxon>Paenibacillaceae</taxon>
        <taxon>Cohnella</taxon>
    </lineage>
</organism>
<dbReference type="Proteomes" id="UP000502248">
    <property type="component" value="Chromosome"/>
</dbReference>
<dbReference type="Gene3D" id="1.10.3720.10">
    <property type="entry name" value="MetI-like"/>
    <property type="match status" value="1"/>
</dbReference>
<evidence type="ECO:0000256" key="3">
    <source>
        <dbReference type="ARBA" id="ARBA00022475"/>
    </source>
</evidence>
<feature type="transmembrane region" description="Helical" evidence="7">
    <location>
        <begin position="12"/>
        <end position="35"/>
    </location>
</feature>
<accession>A0A7Z2VLP8</accession>
<evidence type="ECO:0000256" key="6">
    <source>
        <dbReference type="ARBA" id="ARBA00023136"/>
    </source>
</evidence>
<feature type="transmembrane region" description="Helical" evidence="7">
    <location>
        <begin position="71"/>
        <end position="95"/>
    </location>
</feature>
<feature type="transmembrane region" description="Helical" evidence="7">
    <location>
        <begin position="183"/>
        <end position="208"/>
    </location>
</feature>
<evidence type="ECO:0000256" key="4">
    <source>
        <dbReference type="ARBA" id="ARBA00022692"/>
    </source>
</evidence>
<dbReference type="KEGG" id="cheb:HH215_21760"/>
<dbReference type="CDD" id="cd06261">
    <property type="entry name" value="TM_PBP2"/>
    <property type="match status" value="1"/>
</dbReference>
<keyword evidence="3" id="KW-1003">Cell membrane</keyword>
<dbReference type="GO" id="GO:0005886">
    <property type="term" value="C:plasma membrane"/>
    <property type="evidence" value="ECO:0007669"/>
    <property type="project" value="UniProtKB-SubCell"/>
</dbReference>
<protein>
    <submittedName>
        <fullName evidence="9">Carbohydrate ABC transporter permease</fullName>
    </submittedName>
</protein>
<evidence type="ECO:0000256" key="1">
    <source>
        <dbReference type="ARBA" id="ARBA00004651"/>
    </source>
</evidence>
<keyword evidence="5 7" id="KW-1133">Transmembrane helix</keyword>
<dbReference type="InterPro" id="IPR000515">
    <property type="entry name" value="MetI-like"/>
</dbReference>
<dbReference type="AlphaFoldDB" id="A0A7Z2VLP8"/>
<evidence type="ECO:0000256" key="5">
    <source>
        <dbReference type="ARBA" id="ARBA00022989"/>
    </source>
</evidence>
<gene>
    <name evidence="9" type="ORF">HH215_21760</name>
</gene>
<comment type="subcellular location">
    <subcellularLocation>
        <location evidence="1">Cell membrane</location>
        <topology evidence="1">Multi-pass membrane protein</topology>
    </subcellularLocation>
</comment>
<dbReference type="PANTHER" id="PTHR43744:SF9">
    <property type="entry name" value="POLYGALACTURONAN_RHAMNOGALACTURONAN TRANSPORT SYSTEM PERMEASE PROTEIN YTCP"/>
    <property type="match status" value="1"/>
</dbReference>
<reference evidence="9 10" key="1">
    <citation type="submission" date="2020-04" db="EMBL/GenBank/DDBJ databases">
        <title>Genome sequencing of novel species.</title>
        <authorList>
            <person name="Heo J."/>
            <person name="Kim S.-J."/>
            <person name="Kim J.-S."/>
            <person name="Hong S.-B."/>
            <person name="Kwon S.-W."/>
        </authorList>
    </citation>
    <scope>NUCLEOTIDE SEQUENCE [LARGE SCALE GENOMIC DNA]</scope>
    <source>
        <strain evidence="9 10">MFER-1</strain>
    </source>
</reference>
<keyword evidence="10" id="KW-1185">Reference proteome</keyword>
<dbReference type="InterPro" id="IPR035906">
    <property type="entry name" value="MetI-like_sf"/>
</dbReference>
<dbReference type="EMBL" id="CP051680">
    <property type="protein sequence ID" value="QJD85548.1"/>
    <property type="molecule type" value="Genomic_DNA"/>
</dbReference>
<dbReference type="PROSITE" id="PS50928">
    <property type="entry name" value="ABC_TM1"/>
    <property type="match status" value="1"/>
</dbReference>
<evidence type="ECO:0000259" key="8">
    <source>
        <dbReference type="PROSITE" id="PS50928"/>
    </source>
</evidence>
<keyword evidence="4 7" id="KW-0812">Transmembrane</keyword>
<evidence type="ECO:0000313" key="10">
    <source>
        <dbReference type="Proteomes" id="UP000502248"/>
    </source>
</evidence>
<dbReference type="SUPFAM" id="SSF161098">
    <property type="entry name" value="MetI-like"/>
    <property type="match status" value="1"/>
</dbReference>
<dbReference type="RefSeq" id="WP_169281809.1">
    <property type="nucleotide sequence ID" value="NZ_CP051680.1"/>
</dbReference>
<keyword evidence="2" id="KW-0813">Transport</keyword>
<feature type="transmembrane region" description="Helical" evidence="7">
    <location>
        <begin position="139"/>
        <end position="162"/>
    </location>
</feature>
<evidence type="ECO:0000256" key="7">
    <source>
        <dbReference type="SAM" id="Phobius"/>
    </source>
</evidence>
<keyword evidence="6 7" id="KW-0472">Membrane</keyword>
<sequence>MTIATRIRTPLIHVFFILFAIASLFPFLLVFMVSVSDESSIINNGYTIFPSKISFAAYEFLFNDFAQIARAYGVTILVTFFGTIGSVLITALFAYPLSRRDLPLRRTFSFILFFTMLFSGGMVPWYITYVTMFGLKNTLLSMIIPSLLLSAFNVLLMRSFFANTIPESIVESGTIDGAGEFTIFLKLVVPLSAPIMATIALFNLLAYWNDWYNCMLFIDKANLMNIQYLMTKTLNNVQFLLMKADTSSQVGDLVAKMPTETVRMALAIVGVSPLLLAYPFFQKFYISGITSGAVKG</sequence>
<proteinExistence type="predicted"/>
<dbReference type="GO" id="GO:0055085">
    <property type="term" value="P:transmembrane transport"/>
    <property type="evidence" value="ECO:0007669"/>
    <property type="project" value="InterPro"/>
</dbReference>
<dbReference type="PANTHER" id="PTHR43744">
    <property type="entry name" value="ABC TRANSPORTER PERMEASE PROTEIN MG189-RELATED-RELATED"/>
    <property type="match status" value="1"/>
</dbReference>
<name>A0A7Z2VLP8_9BACL</name>
<feature type="transmembrane region" description="Helical" evidence="7">
    <location>
        <begin position="107"/>
        <end position="127"/>
    </location>
</feature>
<feature type="transmembrane region" description="Helical" evidence="7">
    <location>
        <begin position="262"/>
        <end position="281"/>
    </location>
</feature>
<feature type="domain" description="ABC transmembrane type-1" evidence="8">
    <location>
        <begin position="72"/>
        <end position="275"/>
    </location>
</feature>
<evidence type="ECO:0000256" key="2">
    <source>
        <dbReference type="ARBA" id="ARBA00022448"/>
    </source>
</evidence>